<dbReference type="Pfam" id="PF00583">
    <property type="entry name" value="Acetyltransf_1"/>
    <property type="match status" value="1"/>
</dbReference>
<dbReference type="RefSeq" id="WP_379591172.1">
    <property type="nucleotide sequence ID" value="NZ_JBHTKK010000004.1"/>
</dbReference>
<dbReference type="Gene3D" id="3.40.630.30">
    <property type="match status" value="1"/>
</dbReference>
<accession>A0ABW3ND23</accession>
<name>A0ABW3ND23_9BACI</name>
<evidence type="ECO:0000313" key="2">
    <source>
        <dbReference type="EMBL" id="MFD1065583.1"/>
    </source>
</evidence>
<evidence type="ECO:0000313" key="3">
    <source>
        <dbReference type="Proteomes" id="UP001597041"/>
    </source>
</evidence>
<dbReference type="EC" id="2.3.-.-" evidence="2"/>
<comment type="caution">
    <text evidence="2">The sequence shown here is derived from an EMBL/GenBank/DDBJ whole genome shotgun (WGS) entry which is preliminary data.</text>
</comment>
<dbReference type="CDD" id="cd04301">
    <property type="entry name" value="NAT_SF"/>
    <property type="match status" value="1"/>
</dbReference>
<dbReference type="InterPro" id="IPR016181">
    <property type="entry name" value="Acyl_CoA_acyltransferase"/>
</dbReference>
<dbReference type="SUPFAM" id="SSF55729">
    <property type="entry name" value="Acyl-CoA N-acyltransferases (Nat)"/>
    <property type="match status" value="1"/>
</dbReference>
<organism evidence="2 3">
    <name type="scientific">Oceanobacillus locisalsi</name>
    <dbReference type="NCBI Taxonomy" id="546107"/>
    <lineage>
        <taxon>Bacteria</taxon>
        <taxon>Bacillati</taxon>
        <taxon>Bacillota</taxon>
        <taxon>Bacilli</taxon>
        <taxon>Bacillales</taxon>
        <taxon>Bacillaceae</taxon>
        <taxon>Oceanobacillus</taxon>
    </lineage>
</organism>
<dbReference type="Proteomes" id="UP001597041">
    <property type="component" value="Unassembled WGS sequence"/>
</dbReference>
<keyword evidence="2" id="KW-0012">Acyltransferase</keyword>
<dbReference type="EMBL" id="JBHTKK010000004">
    <property type="protein sequence ID" value="MFD1065583.1"/>
    <property type="molecule type" value="Genomic_DNA"/>
</dbReference>
<reference evidence="3" key="1">
    <citation type="journal article" date="2019" name="Int. J. Syst. Evol. Microbiol.">
        <title>The Global Catalogue of Microorganisms (GCM) 10K type strain sequencing project: providing services to taxonomists for standard genome sequencing and annotation.</title>
        <authorList>
            <consortium name="The Broad Institute Genomics Platform"/>
            <consortium name="The Broad Institute Genome Sequencing Center for Infectious Disease"/>
            <person name="Wu L."/>
            <person name="Ma J."/>
        </authorList>
    </citation>
    <scope>NUCLEOTIDE SEQUENCE [LARGE SCALE GENOMIC DNA]</scope>
    <source>
        <strain evidence="3">CCUG 56608</strain>
    </source>
</reference>
<protein>
    <submittedName>
        <fullName evidence="2">GNAT family N-acetyltransferase</fullName>
        <ecNumber evidence="2">2.3.-.-</ecNumber>
    </submittedName>
</protein>
<dbReference type="PROSITE" id="PS51186">
    <property type="entry name" value="GNAT"/>
    <property type="match status" value="1"/>
</dbReference>
<proteinExistence type="predicted"/>
<keyword evidence="3" id="KW-1185">Reference proteome</keyword>
<dbReference type="InterPro" id="IPR000182">
    <property type="entry name" value="GNAT_dom"/>
</dbReference>
<feature type="domain" description="N-acetyltransferase" evidence="1">
    <location>
        <begin position="8"/>
        <end position="152"/>
    </location>
</feature>
<keyword evidence="2" id="KW-0808">Transferase</keyword>
<sequence length="152" mass="17620">MKEGSVSVHFKTVEENDLRMCSNLFLSVFNKEPWNDKWTMEKAEQYLTDFYRTPGFLGVSAIEKEKMVGFIFGTRRAWWSGDEFFIHEMCVDTGRQNKGIGKALINHLINELDSNSITAISLLTDRGIPAEAFYQRHGFKEVERLVFLSREV</sequence>
<evidence type="ECO:0000259" key="1">
    <source>
        <dbReference type="PROSITE" id="PS51186"/>
    </source>
</evidence>
<gene>
    <name evidence="2" type="ORF">ACFQ19_06055</name>
</gene>
<dbReference type="GO" id="GO:0016746">
    <property type="term" value="F:acyltransferase activity"/>
    <property type="evidence" value="ECO:0007669"/>
    <property type="project" value="UniProtKB-KW"/>
</dbReference>